<feature type="transmembrane region" description="Helical" evidence="1">
    <location>
        <begin position="109"/>
        <end position="126"/>
    </location>
</feature>
<keyword evidence="1" id="KW-1133">Transmembrane helix</keyword>
<name>A0A1G9PNS3_9ACTN</name>
<reference evidence="2 3" key="1">
    <citation type="submission" date="2016-10" db="EMBL/GenBank/DDBJ databases">
        <authorList>
            <person name="de Groot N.N."/>
        </authorList>
    </citation>
    <scope>NUCLEOTIDE SEQUENCE [LARGE SCALE GENOMIC DNA]</scope>
    <source>
        <strain evidence="2 3">CGMCC 4.6533</strain>
    </source>
</reference>
<feature type="transmembrane region" description="Helical" evidence="1">
    <location>
        <begin position="27"/>
        <end position="48"/>
    </location>
</feature>
<keyword evidence="1" id="KW-0472">Membrane</keyword>
<dbReference type="EMBL" id="FNDJ01000034">
    <property type="protein sequence ID" value="SDM00141.1"/>
    <property type="molecule type" value="Genomic_DNA"/>
</dbReference>
<accession>A0A1G9PNS3</accession>
<dbReference type="Proteomes" id="UP000199202">
    <property type="component" value="Unassembled WGS sequence"/>
</dbReference>
<dbReference type="RefSeq" id="WP_090945930.1">
    <property type="nucleotide sequence ID" value="NZ_FNDJ01000034.1"/>
</dbReference>
<gene>
    <name evidence="2" type="ORF">SAMN05421869_13442</name>
</gene>
<organism evidence="2 3">
    <name type="scientific">Nonomuraea jiangxiensis</name>
    <dbReference type="NCBI Taxonomy" id="633440"/>
    <lineage>
        <taxon>Bacteria</taxon>
        <taxon>Bacillati</taxon>
        <taxon>Actinomycetota</taxon>
        <taxon>Actinomycetes</taxon>
        <taxon>Streptosporangiales</taxon>
        <taxon>Streptosporangiaceae</taxon>
        <taxon>Nonomuraea</taxon>
    </lineage>
</organism>
<protein>
    <submittedName>
        <fullName evidence="2">Uncharacterized protein</fullName>
    </submittedName>
</protein>
<dbReference type="OrthoDB" id="9892499at2"/>
<evidence type="ECO:0000256" key="1">
    <source>
        <dbReference type="SAM" id="Phobius"/>
    </source>
</evidence>
<feature type="transmembrane region" description="Helical" evidence="1">
    <location>
        <begin position="60"/>
        <end position="79"/>
    </location>
</feature>
<dbReference type="STRING" id="633440.SAMN05421869_13442"/>
<dbReference type="AlphaFoldDB" id="A0A1G9PNS3"/>
<proteinExistence type="predicted"/>
<sequence length="130" mass="13474">MTGERDPSEDGRAPIGSRKVRHAGRRFDAVTVPAALAVVITATMFVLYLGLTAQEDGRPVSWFTGGLVGCALLMAYGMARKAPGRGTVLAIAGVVLIVFGFLALLTIGLPLLVAGVLAVIAAGLTTRRRA</sequence>
<keyword evidence="1" id="KW-0812">Transmembrane</keyword>
<keyword evidence="3" id="KW-1185">Reference proteome</keyword>
<evidence type="ECO:0000313" key="2">
    <source>
        <dbReference type="EMBL" id="SDM00141.1"/>
    </source>
</evidence>
<evidence type="ECO:0000313" key="3">
    <source>
        <dbReference type="Proteomes" id="UP000199202"/>
    </source>
</evidence>